<feature type="compositionally biased region" description="Low complexity" evidence="1">
    <location>
        <begin position="120"/>
        <end position="129"/>
    </location>
</feature>
<feature type="region of interest" description="Disordered" evidence="1">
    <location>
        <begin position="92"/>
        <end position="193"/>
    </location>
</feature>
<accession>A0A0U1LYX3</accession>
<evidence type="ECO:0000313" key="2">
    <source>
        <dbReference type="EMBL" id="CRG87911.1"/>
    </source>
</evidence>
<evidence type="ECO:0000256" key="1">
    <source>
        <dbReference type="SAM" id="MobiDB-lite"/>
    </source>
</evidence>
<feature type="compositionally biased region" description="Basic and acidic residues" evidence="1">
    <location>
        <begin position="402"/>
        <end position="415"/>
    </location>
</feature>
<feature type="compositionally biased region" description="Basic and acidic residues" evidence="1">
    <location>
        <begin position="539"/>
        <end position="551"/>
    </location>
</feature>
<feature type="compositionally biased region" description="Polar residues" evidence="1">
    <location>
        <begin position="22"/>
        <end position="32"/>
    </location>
</feature>
<feature type="compositionally biased region" description="Basic and acidic residues" evidence="1">
    <location>
        <begin position="377"/>
        <end position="387"/>
    </location>
</feature>
<feature type="compositionally biased region" description="Polar residues" evidence="1">
    <location>
        <begin position="700"/>
        <end position="709"/>
    </location>
</feature>
<feature type="region of interest" description="Disordered" evidence="1">
    <location>
        <begin position="612"/>
        <end position="730"/>
    </location>
</feature>
<dbReference type="Proteomes" id="UP000054383">
    <property type="component" value="Unassembled WGS sequence"/>
</dbReference>
<evidence type="ECO:0000313" key="3">
    <source>
        <dbReference type="Proteomes" id="UP000054383"/>
    </source>
</evidence>
<feature type="compositionally biased region" description="Low complexity" evidence="1">
    <location>
        <begin position="11"/>
        <end position="21"/>
    </location>
</feature>
<reference evidence="2 3" key="1">
    <citation type="submission" date="2015-04" db="EMBL/GenBank/DDBJ databases">
        <authorList>
            <person name="Syromyatnikov M.Y."/>
            <person name="Popov V.N."/>
        </authorList>
    </citation>
    <scope>NUCLEOTIDE SEQUENCE [LARGE SCALE GENOMIC DNA]</scope>
    <source>
        <strain evidence="2">WF-38-12</strain>
    </source>
</reference>
<dbReference type="OrthoDB" id="5341904at2759"/>
<dbReference type="OMA" id="RTHNAIN"/>
<feature type="region of interest" description="Disordered" evidence="1">
    <location>
        <begin position="331"/>
        <end position="389"/>
    </location>
</feature>
<feature type="compositionally biased region" description="Polar residues" evidence="1">
    <location>
        <begin position="171"/>
        <end position="186"/>
    </location>
</feature>
<feature type="compositionally biased region" description="Polar residues" evidence="1">
    <location>
        <begin position="458"/>
        <end position="480"/>
    </location>
</feature>
<keyword evidence="3" id="KW-1185">Reference proteome</keyword>
<dbReference type="STRING" id="28573.A0A0U1LYX3"/>
<proteinExistence type="predicted"/>
<dbReference type="AlphaFoldDB" id="A0A0U1LYX3"/>
<feature type="compositionally biased region" description="Basic and acidic residues" evidence="1">
    <location>
        <begin position="1"/>
        <end position="10"/>
    </location>
</feature>
<dbReference type="EMBL" id="CVMT01000004">
    <property type="protein sequence ID" value="CRG87911.1"/>
    <property type="molecule type" value="Genomic_DNA"/>
</dbReference>
<gene>
    <name evidence="2" type="ORF">PISL3812_04933</name>
</gene>
<feature type="region of interest" description="Disordered" evidence="1">
    <location>
        <begin position="1"/>
        <end position="51"/>
    </location>
</feature>
<organism evidence="2 3">
    <name type="scientific">Talaromyces islandicus</name>
    <name type="common">Penicillium islandicum</name>
    <dbReference type="NCBI Taxonomy" id="28573"/>
    <lineage>
        <taxon>Eukaryota</taxon>
        <taxon>Fungi</taxon>
        <taxon>Dikarya</taxon>
        <taxon>Ascomycota</taxon>
        <taxon>Pezizomycotina</taxon>
        <taxon>Eurotiomycetes</taxon>
        <taxon>Eurotiomycetidae</taxon>
        <taxon>Eurotiales</taxon>
        <taxon>Trichocomaceae</taxon>
        <taxon>Talaromyces</taxon>
        <taxon>Talaromyces sect. Islandici</taxon>
    </lineage>
</organism>
<feature type="region of interest" description="Disordered" evidence="1">
    <location>
        <begin position="402"/>
        <end position="497"/>
    </location>
</feature>
<feature type="compositionally biased region" description="Polar residues" evidence="1">
    <location>
        <begin position="92"/>
        <end position="101"/>
    </location>
</feature>
<name>A0A0U1LYX3_TALIS</name>
<protein>
    <submittedName>
        <fullName evidence="2">Uncharacterized protein</fullName>
    </submittedName>
</protein>
<feature type="region of interest" description="Disordered" evidence="1">
    <location>
        <begin position="576"/>
        <end position="597"/>
    </location>
</feature>
<feature type="compositionally biased region" description="Polar residues" evidence="1">
    <location>
        <begin position="668"/>
        <end position="682"/>
    </location>
</feature>
<sequence length="752" mass="83702">MGHSSSKETLPELPTRPRLPTKSPSSPSSFDITPSKAAKSRRKVTDNHAHLDESMIWKSPWTGDLLPKATPEVYGTNHTRVRSFPSFSALQRGASFSSSNGGKRWSTPDDRLPSRHGTPLSRSSSYVSRKLSKKKFDPQASNQQRQRQTRRREPNFGFPDLDTSKEGLPSFQVTRTGDTPPTSPLGTPNVPLMRRKSLRTPGIPMRPPPRKFYIRDTTSTEQGQMNTGSFAIPASRLSPWPLFESDEERDHLYPSTFNRRSISPIALDYSHLGGLKRGSLRIVNRSASPANSVHTRNRSLSGNGLTAFPKLDDDTLVNVSSLLDPASRVFDSRNKPMTQHCDYDDPRQPHTRGRTPRRDQIPSNVQLRYPEFPSTSRLEDCSKEKMLPGRMSPAAGIEKQAYADRSPKLGPHRDTISPSQNLKSYKRSSSRLREIVEPSDVVESEGVNIPGNKRDQFPGNTDSGYSSLGSAHSDRSSCPSNSPPRGYKMGSEQQTGNHSISNAEAHYLLLCEPRDNELYLKQSVDSIFVPRTTASPECHTTESEQNMDHESMQQNYTPPGPPRYYSNLGPNVIPRVPDTVGIYNGDSDSDTSSHDTDSILSLRLRRLSASNLKPVLGGNNGSENNINSDSPRKGNFLSKFQKSPSKPAANSRVRSLSEPRYQTRHRSASSSPLRNYQTSHNTIPPVPRIPNTFGGRHSSPKPQQFTSSRHATEPDLPRGRTRSRTVGPEHTRLVKARQVSVQRVSNVQVIDI</sequence>
<feature type="region of interest" description="Disordered" evidence="1">
    <location>
        <begin position="535"/>
        <end position="562"/>
    </location>
</feature>